<dbReference type="KEGG" id="spue:AB5L97_18455"/>
<feature type="transmembrane region" description="Helical" evidence="9">
    <location>
        <begin position="81"/>
        <end position="98"/>
    </location>
</feature>
<keyword evidence="6 12" id="KW-0418">Kinase</keyword>
<comment type="catalytic activity">
    <reaction evidence="1">
        <text>ATP + protein L-histidine = ADP + protein N-phospho-L-histidine.</text>
        <dbReference type="EC" id="2.7.13.3"/>
    </reaction>
</comment>
<dbReference type="GO" id="GO:0046983">
    <property type="term" value="F:protein dimerization activity"/>
    <property type="evidence" value="ECO:0007669"/>
    <property type="project" value="InterPro"/>
</dbReference>
<evidence type="ECO:0000256" key="9">
    <source>
        <dbReference type="SAM" id="Phobius"/>
    </source>
</evidence>
<name>A0AB39L2W2_9MICC</name>
<dbReference type="RefSeq" id="WP_369045784.1">
    <property type="nucleotide sequence ID" value="NZ_CP163302.1"/>
</dbReference>
<keyword evidence="3" id="KW-0597">Phosphoprotein</keyword>
<dbReference type="Gene3D" id="1.20.5.1930">
    <property type="match status" value="1"/>
</dbReference>
<feature type="domain" description="Histidine kinase/HSP90-like ATPase" evidence="10">
    <location>
        <begin position="289"/>
        <end position="379"/>
    </location>
</feature>
<evidence type="ECO:0000313" key="12">
    <source>
        <dbReference type="EMBL" id="XDP45216.1"/>
    </source>
</evidence>
<feature type="transmembrane region" description="Helical" evidence="9">
    <location>
        <begin position="58"/>
        <end position="75"/>
    </location>
</feature>
<evidence type="ECO:0000256" key="3">
    <source>
        <dbReference type="ARBA" id="ARBA00022553"/>
    </source>
</evidence>
<keyword evidence="9" id="KW-1133">Transmembrane helix</keyword>
<keyword evidence="7" id="KW-0067">ATP-binding</keyword>
<protein>
    <recommendedName>
        <fullName evidence="2">histidine kinase</fullName>
        <ecNumber evidence="2">2.7.13.3</ecNumber>
    </recommendedName>
</protein>
<sequence length="382" mass="39924">MGAIARNPGQLGWLLAAVVLAAGIGQAFAEDSGPRLWGTAAVAAAFALSMLLFRRWLWAAVALTAGTVLLSAGAGLRHANFLAEVLACLVVVYAVGYALELRWALAGLGIMFAAVAVPSVPDARDYAWLAIVIGGSWGMARVLRSRRLLIESLRAATAELEHSREELAASAVAQERLRIARDIHDIVAHSVTVMLVQATAAERTLHRGGRDATDSIRAVQDTARDALAELRRMLGVLRADHDGDHSPSWAREPQSGLAEVERLVANFREAGLQVEYAAPVLAADLPAGVQLTAYRVVQEGLTNVLKHSASPGALVRLSEHDGGLVAEVHDAGPARSAAGVPGGHGIAGMRERVAGHGGRLSASTTAGGGFSLVAHLPLGEAR</sequence>
<keyword evidence="9" id="KW-0812">Transmembrane</keyword>
<dbReference type="InterPro" id="IPR003594">
    <property type="entry name" value="HATPase_dom"/>
</dbReference>
<proteinExistence type="predicted"/>
<dbReference type="Gene3D" id="3.30.565.10">
    <property type="entry name" value="Histidine kinase-like ATPase, C-terminal domain"/>
    <property type="match status" value="1"/>
</dbReference>
<dbReference type="InterPro" id="IPR050482">
    <property type="entry name" value="Sensor_HK_TwoCompSys"/>
</dbReference>
<accession>A0AB39L2W2</accession>
<evidence type="ECO:0000256" key="1">
    <source>
        <dbReference type="ARBA" id="ARBA00000085"/>
    </source>
</evidence>
<dbReference type="InterPro" id="IPR011712">
    <property type="entry name" value="Sig_transdc_His_kin_sub3_dim/P"/>
</dbReference>
<evidence type="ECO:0000259" key="10">
    <source>
        <dbReference type="Pfam" id="PF02518"/>
    </source>
</evidence>
<dbReference type="PANTHER" id="PTHR24421">
    <property type="entry name" value="NITRATE/NITRITE SENSOR PROTEIN NARX-RELATED"/>
    <property type="match status" value="1"/>
</dbReference>
<gene>
    <name evidence="12" type="ORF">AB5L97_18455</name>
</gene>
<feature type="domain" description="Signal transduction histidine kinase subgroup 3 dimerisation and phosphoacceptor" evidence="11">
    <location>
        <begin position="175"/>
        <end position="240"/>
    </location>
</feature>
<keyword evidence="8" id="KW-0902">Two-component regulatory system</keyword>
<dbReference type="GO" id="GO:0000155">
    <property type="term" value="F:phosphorelay sensor kinase activity"/>
    <property type="evidence" value="ECO:0007669"/>
    <property type="project" value="InterPro"/>
</dbReference>
<dbReference type="CDD" id="cd16917">
    <property type="entry name" value="HATPase_UhpB-NarQ-NarX-like"/>
    <property type="match status" value="1"/>
</dbReference>
<dbReference type="GO" id="GO:0016020">
    <property type="term" value="C:membrane"/>
    <property type="evidence" value="ECO:0007669"/>
    <property type="project" value="InterPro"/>
</dbReference>
<dbReference type="InterPro" id="IPR036890">
    <property type="entry name" value="HATPase_C_sf"/>
</dbReference>
<evidence type="ECO:0000259" key="11">
    <source>
        <dbReference type="Pfam" id="PF07730"/>
    </source>
</evidence>
<feature type="transmembrane region" description="Helical" evidence="9">
    <location>
        <begin position="37"/>
        <end position="53"/>
    </location>
</feature>
<evidence type="ECO:0000256" key="8">
    <source>
        <dbReference type="ARBA" id="ARBA00023012"/>
    </source>
</evidence>
<keyword evidence="9" id="KW-0472">Membrane</keyword>
<keyword evidence="5" id="KW-0547">Nucleotide-binding</keyword>
<evidence type="ECO:0000256" key="7">
    <source>
        <dbReference type="ARBA" id="ARBA00022840"/>
    </source>
</evidence>
<dbReference type="EC" id="2.7.13.3" evidence="2"/>
<dbReference type="PANTHER" id="PTHR24421:SF10">
    <property type="entry name" value="NITRATE_NITRITE SENSOR PROTEIN NARQ"/>
    <property type="match status" value="1"/>
</dbReference>
<evidence type="ECO:0000256" key="4">
    <source>
        <dbReference type="ARBA" id="ARBA00022679"/>
    </source>
</evidence>
<dbReference type="SUPFAM" id="SSF55874">
    <property type="entry name" value="ATPase domain of HSP90 chaperone/DNA topoisomerase II/histidine kinase"/>
    <property type="match status" value="1"/>
</dbReference>
<reference evidence="12" key="1">
    <citation type="submission" date="2024-07" db="EMBL/GenBank/DDBJ databases">
        <authorList>
            <person name="fu j."/>
        </authorList>
    </citation>
    <scope>NUCLEOTIDE SEQUENCE</scope>
    <source>
        <strain evidence="12">P10A9</strain>
    </source>
</reference>
<dbReference type="AlphaFoldDB" id="A0AB39L2W2"/>
<dbReference type="EMBL" id="CP163302">
    <property type="protein sequence ID" value="XDP45216.1"/>
    <property type="molecule type" value="Genomic_DNA"/>
</dbReference>
<evidence type="ECO:0000256" key="6">
    <source>
        <dbReference type="ARBA" id="ARBA00022777"/>
    </source>
</evidence>
<keyword evidence="4" id="KW-0808">Transferase</keyword>
<evidence type="ECO:0000256" key="2">
    <source>
        <dbReference type="ARBA" id="ARBA00012438"/>
    </source>
</evidence>
<dbReference type="GO" id="GO:0005524">
    <property type="term" value="F:ATP binding"/>
    <property type="evidence" value="ECO:0007669"/>
    <property type="project" value="UniProtKB-KW"/>
</dbReference>
<dbReference type="Pfam" id="PF07730">
    <property type="entry name" value="HisKA_3"/>
    <property type="match status" value="1"/>
</dbReference>
<dbReference type="Pfam" id="PF02518">
    <property type="entry name" value="HATPase_c"/>
    <property type="match status" value="1"/>
</dbReference>
<organism evidence="12">
    <name type="scientific">Sinomonas puerhi</name>
    <dbReference type="NCBI Taxonomy" id="3238584"/>
    <lineage>
        <taxon>Bacteria</taxon>
        <taxon>Bacillati</taxon>
        <taxon>Actinomycetota</taxon>
        <taxon>Actinomycetes</taxon>
        <taxon>Micrococcales</taxon>
        <taxon>Micrococcaceae</taxon>
        <taxon>Sinomonas</taxon>
    </lineage>
</organism>
<evidence type="ECO:0000256" key="5">
    <source>
        <dbReference type="ARBA" id="ARBA00022741"/>
    </source>
</evidence>